<evidence type="ECO:0000256" key="3">
    <source>
        <dbReference type="ARBA" id="ARBA00022692"/>
    </source>
</evidence>
<dbReference type="Pfam" id="PF07690">
    <property type="entry name" value="MFS_1"/>
    <property type="match status" value="1"/>
</dbReference>
<feature type="transmembrane region" description="Helical" evidence="7">
    <location>
        <begin position="357"/>
        <end position="376"/>
    </location>
</feature>
<dbReference type="InterPro" id="IPR020846">
    <property type="entry name" value="MFS_dom"/>
</dbReference>
<dbReference type="AlphaFoldDB" id="K9HPN8"/>
<protein>
    <submittedName>
        <fullName evidence="9">Putative NreB protein</fullName>
    </submittedName>
</protein>
<dbReference type="SUPFAM" id="SSF103473">
    <property type="entry name" value="MFS general substrate transporter"/>
    <property type="match status" value="1"/>
</dbReference>
<feature type="transmembrane region" description="Helical" evidence="7">
    <location>
        <begin position="323"/>
        <end position="345"/>
    </location>
</feature>
<feature type="transmembrane region" description="Helical" evidence="7">
    <location>
        <begin position="297"/>
        <end position="317"/>
    </location>
</feature>
<dbReference type="eggNOG" id="COG2814">
    <property type="taxonomic scope" value="Bacteria"/>
</dbReference>
<keyword evidence="2" id="KW-1003">Cell membrane</keyword>
<dbReference type="STRING" id="1238182.C882_3297"/>
<evidence type="ECO:0000313" key="10">
    <source>
        <dbReference type="Proteomes" id="UP000009881"/>
    </source>
</evidence>
<dbReference type="InterPro" id="IPR011701">
    <property type="entry name" value="MFS"/>
</dbReference>
<reference evidence="9 10" key="1">
    <citation type="journal article" date="2013" name="Genome Announc.">
        <title>Draft Genome Sequence of an Alphaproteobacterium, Caenispirillum salinarum AK4(T), Isolated from a Solar Saltern.</title>
        <authorList>
            <person name="Khatri I."/>
            <person name="Singh A."/>
            <person name="Korpole S."/>
            <person name="Pinnaka A.K."/>
            <person name="Subramanian S."/>
        </authorList>
    </citation>
    <scope>NUCLEOTIDE SEQUENCE [LARGE SCALE GENOMIC DNA]</scope>
    <source>
        <strain evidence="9 10">AK4</strain>
    </source>
</reference>
<comment type="subcellular location">
    <subcellularLocation>
        <location evidence="1">Cell membrane</location>
        <topology evidence="1">Multi-pass membrane protein</topology>
    </subcellularLocation>
</comment>
<dbReference type="CDD" id="cd06173">
    <property type="entry name" value="MFS_MefA_like"/>
    <property type="match status" value="1"/>
</dbReference>
<keyword evidence="3 7" id="KW-0812">Transmembrane</keyword>
<sequence>MPHVHHDSQDTAPPDRSPSPLAEPAYRRLFAAQVASLLGTGLTTVALALLAHDMAGGDAGAVLGTVLALKMVAYVVVAPVFGGVAHRLPRKATLIALDVVRAAIVAALPFVTELWQVYALIVALNVAAAGFTPTFQATIPDVLPDEARYTRALSLSRLAYDLESLASPTLAALALTVMTYDGLFLADAVTFLVSGLLVAGAALPPPRPAERTRGVGANLTFGLRGYLKTPRLRGLLALLLASSAAGAMVIVNTVVYVQERLGLSETHTAWTVAAAGGGSMLAALILPRLLSAARDRALMLGGAALLLAVLAVTAWRLPDWPGLVIHWALLGLGTGLIQTPAGRLVRQSCNAGDRPAFFAAQFALSHAAWLVAYPVAGLVGAAHGLGTALWALAGLVALGLGAAAWLWPARDAEVLEHVHDPVDHEHLHTHGPHHAHDHEGWEGPEPHRHPHRHEPVRHRHAFVIDLHHPDWPNRG</sequence>
<accession>K9HPN8</accession>
<evidence type="ECO:0000256" key="6">
    <source>
        <dbReference type="SAM" id="MobiDB-lite"/>
    </source>
</evidence>
<dbReference type="EMBL" id="ANHY01000004">
    <property type="protein sequence ID" value="EKV32233.1"/>
    <property type="molecule type" value="Genomic_DNA"/>
</dbReference>
<feature type="compositionally biased region" description="Basic and acidic residues" evidence="6">
    <location>
        <begin position="425"/>
        <end position="447"/>
    </location>
</feature>
<feature type="transmembrane region" description="Helical" evidence="7">
    <location>
        <begin position="183"/>
        <end position="203"/>
    </location>
</feature>
<evidence type="ECO:0000256" key="1">
    <source>
        <dbReference type="ARBA" id="ARBA00004651"/>
    </source>
</evidence>
<organism evidence="9 10">
    <name type="scientific">Caenispirillum salinarum AK4</name>
    <dbReference type="NCBI Taxonomy" id="1238182"/>
    <lineage>
        <taxon>Bacteria</taxon>
        <taxon>Pseudomonadati</taxon>
        <taxon>Pseudomonadota</taxon>
        <taxon>Alphaproteobacteria</taxon>
        <taxon>Rhodospirillales</taxon>
        <taxon>Novispirillaceae</taxon>
        <taxon>Caenispirillum</taxon>
    </lineage>
</organism>
<name>K9HPN8_9PROT</name>
<dbReference type="GO" id="GO:0005886">
    <property type="term" value="C:plasma membrane"/>
    <property type="evidence" value="ECO:0007669"/>
    <property type="project" value="UniProtKB-SubCell"/>
</dbReference>
<keyword evidence="10" id="KW-1185">Reference proteome</keyword>
<dbReference type="InterPro" id="IPR036259">
    <property type="entry name" value="MFS_trans_sf"/>
</dbReference>
<keyword evidence="5 7" id="KW-0472">Membrane</keyword>
<feature type="transmembrane region" description="Helical" evidence="7">
    <location>
        <begin position="388"/>
        <end position="407"/>
    </location>
</feature>
<evidence type="ECO:0000256" key="7">
    <source>
        <dbReference type="SAM" id="Phobius"/>
    </source>
</evidence>
<dbReference type="Gene3D" id="1.20.1250.20">
    <property type="entry name" value="MFS general substrate transporter like domains"/>
    <property type="match status" value="1"/>
</dbReference>
<dbReference type="RefSeq" id="WP_009539494.1">
    <property type="nucleotide sequence ID" value="NZ_ANHY01000004.1"/>
</dbReference>
<evidence type="ECO:0000256" key="5">
    <source>
        <dbReference type="ARBA" id="ARBA00023136"/>
    </source>
</evidence>
<proteinExistence type="predicted"/>
<dbReference type="GO" id="GO:0022857">
    <property type="term" value="F:transmembrane transporter activity"/>
    <property type="evidence" value="ECO:0007669"/>
    <property type="project" value="InterPro"/>
</dbReference>
<evidence type="ECO:0000256" key="4">
    <source>
        <dbReference type="ARBA" id="ARBA00022989"/>
    </source>
</evidence>
<feature type="transmembrane region" description="Helical" evidence="7">
    <location>
        <begin position="62"/>
        <end position="85"/>
    </location>
</feature>
<keyword evidence="4 7" id="KW-1133">Transmembrane helix</keyword>
<evidence type="ECO:0000259" key="8">
    <source>
        <dbReference type="PROSITE" id="PS50850"/>
    </source>
</evidence>
<evidence type="ECO:0000256" key="2">
    <source>
        <dbReference type="ARBA" id="ARBA00022475"/>
    </source>
</evidence>
<feature type="transmembrane region" description="Helical" evidence="7">
    <location>
        <begin position="269"/>
        <end position="290"/>
    </location>
</feature>
<feature type="transmembrane region" description="Helical" evidence="7">
    <location>
        <begin position="234"/>
        <end position="257"/>
    </location>
</feature>
<evidence type="ECO:0000313" key="9">
    <source>
        <dbReference type="EMBL" id="EKV32233.1"/>
    </source>
</evidence>
<comment type="caution">
    <text evidence="9">The sequence shown here is derived from an EMBL/GenBank/DDBJ whole genome shotgun (WGS) entry which is preliminary data.</text>
</comment>
<dbReference type="Proteomes" id="UP000009881">
    <property type="component" value="Unassembled WGS sequence"/>
</dbReference>
<gene>
    <name evidence="9" type="ORF">C882_3297</name>
</gene>
<feature type="domain" description="Major facilitator superfamily (MFS) profile" evidence="8">
    <location>
        <begin position="25"/>
        <end position="411"/>
    </location>
</feature>
<feature type="region of interest" description="Disordered" evidence="6">
    <location>
        <begin position="425"/>
        <end position="453"/>
    </location>
</feature>
<dbReference type="PATRIC" id="fig|1238182.3.peg.1045"/>
<dbReference type="PANTHER" id="PTHR23513">
    <property type="entry name" value="INTEGRAL MEMBRANE EFFLUX PROTEIN-RELATED"/>
    <property type="match status" value="1"/>
</dbReference>
<feature type="transmembrane region" description="Helical" evidence="7">
    <location>
        <begin position="29"/>
        <end position="50"/>
    </location>
</feature>
<dbReference type="PROSITE" id="PS50850">
    <property type="entry name" value="MFS"/>
    <property type="match status" value="1"/>
</dbReference>
<dbReference type="OrthoDB" id="4368225at2"/>
<dbReference type="PANTHER" id="PTHR23513:SF18">
    <property type="entry name" value="INTEGRAL MEMBRANE PROTEIN"/>
    <property type="match status" value="1"/>
</dbReference>